<accession>A0A8J8M7J0</accession>
<protein>
    <recommendedName>
        <fullName evidence="3">Molecular chaperone Tir</fullName>
    </recommendedName>
</protein>
<name>A0A8J8M7J0_9FIRM</name>
<keyword evidence="2" id="KW-1185">Reference proteome</keyword>
<organism evidence="1 2">
    <name type="scientific">Vallitalea guaymasensis</name>
    <dbReference type="NCBI Taxonomy" id="1185412"/>
    <lineage>
        <taxon>Bacteria</taxon>
        <taxon>Bacillati</taxon>
        <taxon>Bacillota</taxon>
        <taxon>Clostridia</taxon>
        <taxon>Lachnospirales</taxon>
        <taxon>Vallitaleaceae</taxon>
        <taxon>Vallitalea</taxon>
    </lineage>
</organism>
<dbReference type="RefSeq" id="WP_113671500.1">
    <property type="nucleotide sequence ID" value="NZ_CAJXUH010000014.1"/>
</dbReference>
<dbReference type="Proteomes" id="UP000677305">
    <property type="component" value="Chromosome"/>
</dbReference>
<sequence>MDIKQRIESFMLDMNLVFEELDESTWKIEDDLSHIDNIVVKLVEPIVLFRVKIMELPKTNKEEFYRTVLELNANDLVHGAYAIENDSLVIIDTLQAENLDQNEFQSTIDSIGLALIQHYDLLAKFAN</sequence>
<dbReference type="InterPro" id="IPR054345">
    <property type="entry name" value="Tir-like"/>
</dbReference>
<dbReference type="Gene3D" id="3.30.1460.10">
    <property type="match status" value="1"/>
</dbReference>
<dbReference type="AlphaFoldDB" id="A0A8J8M7J0"/>
<dbReference type="Pfam" id="PF22550">
    <property type="entry name" value="CesT_Tir_1"/>
    <property type="match status" value="1"/>
</dbReference>
<gene>
    <name evidence="1" type="ORF">HYG85_02420</name>
</gene>
<dbReference type="SUPFAM" id="SSF69635">
    <property type="entry name" value="Type III secretory system chaperone-like"/>
    <property type="match status" value="1"/>
</dbReference>
<dbReference type="EMBL" id="CP058561">
    <property type="protein sequence ID" value="QUH27829.1"/>
    <property type="molecule type" value="Genomic_DNA"/>
</dbReference>
<evidence type="ECO:0000313" key="2">
    <source>
        <dbReference type="Proteomes" id="UP000677305"/>
    </source>
</evidence>
<dbReference type="OrthoDB" id="361060at2"/>
<evidence type="ECO:0008006" key="3">
    <source>
        <dbReference type="Google" id="ProtNLM"/>
    </source>
</evidence>
<dbReference type="KEGG" id="vgu:HYG85_02420"/>
<reference evidence="1 2" key="1">
    <citation type="submission" date="2020-07" db="EMBL/GenBank/DDBJ databases">
        <title>Vallitalea guaymasensis genome.</title>
        <authorList>
            <person name="Postec A."/>
        </authorList>
    </citation>
    <scope>NUCLEOTIDE SEQUENCE [LARGE SCALE GENOMIC DNA]</scope>
    <source>
        <strain evidence="1 2">Ra1766G1</strain>
    </source>
</reference>
<proteinExistence type="predicted"/>
<evidence type="ECO:0000313" key="1">
    <source>
        <dbReference type="EMBL" id="QUH27829.1"/>
    </source>
</evidence>